<evidence type="ECO:0000313" key="1">
    <source>
        <dbReference type="EMBL" id="MFD0625814.1"/>
    </source>
</evidence>
<evidence type="ECO:0000313" key="2">
    <source>
        <dbReference type="Proteomes" id="UP001596915"/>
    </source>
</evidence>
<organism evidence="1 2">
    <name type="scientific">Streptomyces sanglieri</name>
    <dbReference type="NCBI Taxonomy" id="193460"/>
    <lineage>
        <taxon>Bacteria</taxon>
        <taxon>Bacillati</taxon>
        <taxon>Actinomycetota</taxon>
        <taxon>Actinomycetes</taxon>
        <taxon>Kitasatosporales</taxon>
        <taxon>Streptomycetaceae</taxon>
        <taxon>Streptomyces</taxon>
    </lineage>
</organism>
<proteinExistence type="predicted"/>
<protein>
    <submittedName>
        <fullName evidence="1">Uncharacterized protein</fullName>
    </submittedName>
</protein>
<dbReference type="Proteomes" id="UP001596915">
    <property type="component" value="Unassembled WGS sequence"/>
</dbReference>
<sequence length="213" mass="23326">MSILMRAPEECASWEWELNEFASPGLDSALMTAAQISELLCQHHLLDPNALEWMWAVYGFGGVGVITKLPVTGKLDEVELAQRIEQSRPSGFPDAKVGAITISGRGAWFDAEGEQRHEADLVTLTVSPDEHHLSAEVAVFHDIWGYFNFKGVPHPEIQRRNAPRLAAALRALESLLGATARPGDPTYFGCAEGYGIEMPDMIDGLGPDLTDRL</sequence>
<comment type="caution">
    <text evidence="1">The sequence shown here is derived from an EMBL/GenBank/DDBJ whole genome shotgun (WGS) entry which is preliminary data.</text>
</comment>
<name>A0ABW2WWC9_9ACTN</name>
<dbReference type="EMBL" id="JBHTGL010000008">
    <property type="protein sequence ID" value="MFD0625814.1"/>
    <property type="molecule type" value="Genomic_DNA"/>
</dbReference>
<gene>
    <name evidence="1" type="ORF">ACFQ2K_26815</name>
</gene>
<reference evidence="2" key="1">
    <citation type="journal article" date="2019" name="Int. J. Syst. Evol. Microbiol.">
        <title>The Global Catalogue of Microorganisms (GCM) 10K type strain sequencing project: providing services to taxonomists for standard genome sequencing and annotation.</title>
        <authorList>
            <consortium name="The Broad Institute Genomics Platform"/>
            <consortium name="The Broad Institute Genome Sequencing Center for Infectious Disease"/>
            <person name="Wu L."/>
            <person name="Ma J."/>
        </authorList>
    </citation>
    <scope>NUCLEOTIDE SEQUENCE [LARGE SCALE GENOMIC DNA]</scope>
    <source>
        <strain evidence="2">JCM 12607</strain>
    </source>
</reference>
<accession>A0ABW2WWC9</accession>
<keyword evidence="2" id="KW-1185">Reference proteome</keyword>